<protein>
    <submittedName>
        <fullName evidence="2">CsbD family protein</fullName>
    </submittedName>
</protein>
<dbReference type="AlphaFoldDB" id="A0A921DZU5"/>
<dbReference type="EMBL" id="DYYG01000011">
    <property type="protein sequence ID" value="HJE22695.1"/>
    <property type="molecule type" value="Genomic_DNA"/>
</dbReference>
<name>A0A921DZU5_9HYPH</name>
<reference evidence="2" key="1">
    <citation type="journal article" date="2021" name="PeerJ">
        <title>Extensive microbial diversity within the chicken gut microbiome revealed by metagenomics and culture.</title>
        <authorList>
            <person name="Gilroy R."/>
            <person name="Ravi A."/>
            <person name="Getino M."/>
            <person name="Pursley I."/>
            <person name="Horton D.L."/>
            <person name="Alikhan N.F."/>
            <person name="Baker D."/>
            <person name="Gharbi K."/>
            <person name="Hall N."/>
            <person name="Watson M."/>
            <person name="Adriaenssens E.M."/>
            <person name="Foster-Nyarko E."/>
            <person name="Jarju S."/>
            <person name="Secka A."/>
            <person name="Antonio M."/>
            <person name="Oren A."/>
            <person name="Chaudhuri R.R."/>
            <person name="La Ragione R."/>
            <person name="Hildebrand F."/>
            <person name="Pallen M.J."/>
        </authorList>
    </citation>
    <scope>NUCLEOTIDE SEQUENCE</scope>
    <source>
        <strain evidence="2">316</strain>
    </source>
</reference>
<reference evidence="2" key="2">
    <citation type="submission" date="2021-09" db="EMBL/GenBank/DDBJ databases">
        <authorList>
            <person name="Gilroy R."/>
        </authorList>
    </citation>
    <scope>NUCLEOTIDE SEQUENCE</scope>
    <source>
        <strain evidence="2">316</strain>
    </source>
</reference>
<feature type="compositionally biased region" description="Basic and acidic residues" evidence="1">
    <location>
        <begin position="1"/>
        <end position="35"/>
    </location>
</feature>
<evidence type="ECO:0000313" key="2">
    <source>
        <dbReference type="EMBL" id="HJE22695.1"/>
    </source>
</evidence>
<proteinExistence type="predicted"/>
<accession>A0A921DZU5</accession>
<dbReference type="Gene3D" id="1.10.1470.10">
    <property type="entry name" value="YjbJ"/>
    <property type="match status" value="1"/>
</dbReference>
<gene>
    <name evidence="2" type="ORF">K8W01_03450</name>
</gene>
<organism evidence="2 3">
    <name type="scientific">Methylorubrum populi</name>
    <dbReference type="NCBI Taxonomy" id="223967"/>
    <lineage>
        <taxon>Bacteria</taxon>
        <taxon>Pseudomonadati</taxon>
        <taxon>Pseudomonadota</taxon>
        <taxon>Alphaproteobacteria</taxon>
        <taxon>Hyphomicrobiales</taxon>
        <taxon>Methylobacteriaceae</taxon>
        <taxon>Methylorubrum</taxon>
    </lineage>
</organism>
<dbReference type="InterPro" id="IPR036629">
    <property type="entry name" value="YjbJ_sf"/>
</dbReference>
<dbReference type="Proteomes" id="UP000742631">
    <property type="component" value="Unassembled WGS sequence"/>
</dbReference>
<comment type="caution">
    <text evidence="2">The sequence shown here is derived from an EMBL/GenBank/DDBJ whole genome shotgun (WGS) entry which is preliminary data.</text>
</comment>
<evidence type="ECO:0000256" key="1">
    <source>
        <dbReference type="SAM" id="MobiDB-lite"/>
    </source>
</evidence>
<feature type="region of interest" description="Disordered" evidence="1">
    <location>
        <begin position="1"/>
        <end position="50"/>
    </location>
</feature>
<sequence>MIDHAKPASEHTRGSVKEAIGKLTGDARIEAEGKAQKRQARPPKAAPPRD</sequence>
<dbReference type="SUPFAM" id="SSF69047">
    <property type="entry name" value="Hypothetical protein YjbJ"/>
    <property type="match status" value="1"/>
</dbReference>
<evidence type="ECO:0000313" key="3">
    <source>
        <dbReference type="Proteomes" id="UP000742631"/>
    </source>
</evidence>